<evidence type="ECO:0000256" key="1">
    <source>
        <dbReference type="ARBA" id="ARBA00004141"/>
    </source>
</evidence>
<dbReference type="PANTHER" id="PTHR43701:SF2">
    <property type="entry name" value="MEMBRANE TRANSPORTER PROTEIN YJNA-RELATED"/>
    <property type="match status" value="1"/>
</dbReference>
<feature type="transmembrane region" description="Helical" evidence="6">
    <location>
        <begin position="306"/>
        <end position="324"/>
    </location>
</feature>
<evidence type="ECO:0000256" key="5">
    <source>
        <dbReference type="SAM" id="MobiDB-lite"/>
    </source>
</evidence>
<dbReference type="AlphaFoldDB" id="A0A6J6B1M3"/>
<dbReference type="Pfam" id="PF01925">
    <property type="entry name" value="TauE"/>
    <property type="match status" value="1"/>
</dbReference>
<feature type="transmembrane region" description="Helical" evidence="6">
    <location>
        <begin position="33"/>
        <end position="58"/>
    </location>
</feature>
<feature type="transmembrane region" description="Helical" evidence="6">
    <location>
        <begin position="251"/>
        <end position="271"/>
    </location>
</feature>
<feature type="transmembrane region" description="Helical" evidence="6">
    <location>
        <begin position="70"/>
        <end position="89"/>
    </location>
</feature>
<dbReference type="InterPro" id="IPR002781">
    <property type="entry name" value="TM_pro_TauE-like"/>
</dbReference>
<protein>
    <submittedName>
        <fullName evidence="7">Unannotated protein</fullName>
    </submittedName>
</protein>
<evidence type="ECO:0000256" key="3">
    <source>
        <dbReference type="ARBA" id="ARBA00022989"/>
    </source>
</evidence>
<dbReference type="GO" id="GO:0016020">
    <property type="term" value="C:membrane"/>
    <property type="evidence" value="ECO:0007669"/>
    <property type="project" value="UniProtKB-SubCell"/>
</dbReference>
<evidence type="ECO:0000256" key="6">
    <source>
        <dbReference type="SAM" id="Phobius"/>
    </source>
</evidence>
<organism evidence="7">
    <name type="scientific">freshwater metagenome</name>
    <dbReference type="NCBI Taxonomy" id="449393"/>
    <lineage>
        <taxon>unclassified sequences</taxon>
        <taxon>metagenomes</taxon>
        <taxon>ecological metagenomes</taxon>
    </lineage>
</organism>
<sequence>MLSQILLSQILLSQILLSQILLSQIGEADWWVLAITFLVGVGAGVLSALLGVGGAVVTTPAIRALGATPILAVGSTVPAILPAAISGTWRYAKAGLVDWRAALGLGISGAVFAIAGALTSSFIDGRVLMLLTAGLMFWSGISVVRGGRRAAELGPDPEPEAGVDRDLDPDLDPESDPSPEAGLDRDPDPDLDPESDPSPEAGLDAPRHSLPLLGSLGAASGFVAGLLGVGGGIIMVPVLTGPLKIPMKSAVASSLVAVAIFSIPALITHILLGHVDWAFALPLMLGVIPGAQIGARITIGSSDRTVRLLFGSFIIVLAVVYGTAEAVAFF</sequence>
<feature type="transmembrane region" description="Helical" evidence="6">
    <location>
        <begin position="277"/>
        <end position="299"/>
    </location>
</feature>
<gene>
    <name evidence="7" type="ORF">UFOPK1358_00477</name>
</gene>
<evidence type="ECO:0000256" key="2">
    <source>
        <dbReference type="ARBA" id="ARBA00022692"/>
    </source>
</evidence>
<evidence type="ECO:0000256" key="4">
    <source>
        <dbReference type="ARBA" id="ARBA00023136"/>
    </source>
</evidence>
<keyword evidence="4 6" id="KW-0472">Membrane</keyword>
<feature type="region of interest" description="Disordered" evidence="5">
    <location>
        <begin position="150"/>
        <end position="204"/>
    </location>
</feature>
<proteinExistence type="predicted"/>
<keyword evidence="3 6" id="KW-1133">Transmembrane helix</keyword>
<accession>A0A6J6B1M3</accession>
<name>A0A6J6B1M3_9ZZZZ</name>
<reference evidence="7" key="1">
    <citation type="submission" date="2020-05" db="EMBL/GenBank/DDBJ databases">
        <authorList>
            <person name="Chiriac C."/>
            <person name="Salcher M."/>
            <person name="Ghai R."/>
            <person name="Kavagutti S V."/>
        </authorList>
    </citation>
    <scope>NUCLEOTIDE SEQUENCE</scope>
</reference>
<dbReference type="InterPro" id="IPR051598">
    <property type="entry name" value="TSUP/Inactive_protease-like"/>
</dbReference>
<keyword evidence="2 6" id="KW-0812">Transmembrane</keyword>
<dbReference type="PANTHER" id="PTHR43701">
    <property type="entry name" value="MEMBRANE TRANSPORTER PROTEIN MJ0441-RELATED"/>
    <property type="match status" value="1"/>
</dbReference>
<evidence type="ECO:0000313" key="7">
    <source>
        <dbReference type="EMBL" id="CAB4532448.1"/>
    </source>
</evidence>
<feature type="transmembrane region" description="Helical" evidence="6">
    <location>
        <begin position="101"/>
        <end position="120"/>
    </location>
</feature>
<comment type="subcellular location">
    <subcellularLocation>
        <location evidence="1">Membrane</location>
        <topology evidence="1">Multi-pass membrane protein</topology>
    </subcellularLocation>
</comment>
<feature type="transmembrane region" description="Helical" evidence="6">
    <location>
        <begin position="216"/>
        <end position="239"/>
    </location>
</feature>
<dbReference type="EMBL" id="CAEZSF010000029">
    <property type="protein sequence ID" value="CAB4532448.1"/>
    <property type="molecule type" value="Genomic_DNA"/>
</dbReference>